<keyword evidence="1" id="KW-0808">Transferase</keyword>
<dbReference type="AlphaFoldDB" id="A0A4D9DWM5"/>
<gene>
    <name evidence="1" type="ORF">DR999_PMT17161</name>
</gene>
<protein>
    <submittedName>
        <fullName evidence="1">Putative methyltransferase NSUN5</fullName>
    </submittedName>
</protein>
<sequence>MEFINATLHWIKLNRCTATGCRLLKLKFIRAVQHPWSSTTYYSQKYKTKQMKQKSPRVWRSLYSREDQFETYVMCVGGYKIVQHSIYSKYYIALFLPHIGNYSKTCSLHLK</sequence>
<evidence type="ECO:0000313" key="1">
    <source>
        <dbReference type="EMBL" id="TFK00682.1"/>
    </source>
</evidence>
<accession>A0A4D9DWM5</accession>
<keyword evidence="1" id="KW-0489">Methyltransferase</keyword>
<dbReference type="EMBL" id="QXTE01000260">
    <property type="protein sequence ID" value="TFK00682.1"/>
    <property type="molecule type" value="Genomic_DNA"/>
</dbReference>
<comment type="caution">
    <text evidence="1">The sequence shown here is derived from an EMBL/GenBank/DDBJ whole genome shotgun (WGS) entry which is preliminary data.</text>
</comment>
<reference evidence="1 2" key="2">
    <citation type="submission" date="2019-04" db="EMBL/GenBank/DDBJ databases">
        <title>The genome sequence of big-headed turtle.</title>
        <authorList>
            <person name="Gong S."/>
        </authorList>
    </citation>
    <scope>NUCLEOTIDE SEQUENCE [LARGE SCALE GENOMIC DNA]</scope>
    <source>
        <strain evidence="1">DO16091913</strain>
        <tissue evidence="1">Muscle</tissue>
    </source>
</reference>
<dbReference type="GO" id="GO:0032259">
    <property type="term" value="P:methylation"/>
    <property type="evidence" value="ECO:0007669"/>
    <property type="project" value="UniProtKB-KW"/>
</dbReference>
<evidence type="ECO:0000313" key="2">
    <source>
        <dbReference type="Proteomes" id="UP000297703"/>
    </source>
</evidence>
<keyword evidence="2" id="KW-1185">Reference proteome</keyword>
<name>A0A4D9DWM5_9SAUR</name>
<proteinExistence type="predicted"/>
<organism evidence="1 2">
    <name type="scientific">Platysternon megacephalum</name>
    <name type="common">big-headed turtle</name>
    <dbReference type="NCBI Taxonomy" id="55544"/>
    <lineage>
        <taxon>Eukaryota</taxon>
        <taxon>Metazoa</taxon>
        <taxon>Chordata</taxon>
        <taxon>Craniata</taxon>
        <taxon>Vertebrata</taxon>
        <taxon>Euteleostomi</taxon>
        <taxon>Archelosauria</taxon>
        <taxon>Testudinata</taxon>
        <taxon>Testudines</taxon>
        <taxon>Cryptodira</taxon>
        <taxon>Durocryptodira</taxon>
        <taxon>Testudinoidea</taxon>
        <taxon>Platysternidae</taxon>
        <taxon>Platysternon</taxon>
    </lineage>
</organism>
<dbReference type="Proteomes" id="UP000297703">
    <property type="component" value="Unassembled WGS sequence"/>
</dbReference>
<dbReference type="GO" id="GO:0008168">
    <property type="term" value="F:methyltransferase activity"/>
    <property type="evidence" value="ECO:0007669"/>
    <property type="project" value="UniProtKB-KW"/>
</dbReference>
<reference evidence="1 2" key="1">
    <citation type="submission" date="2019-04" db="EMBL/GenBank/DDBJ databases">
        <title>Draft genome of the big-headed turtle Platysternon megacephalum.</title>
        <authorList>
            <person name="Gong S."/>
        </authorList>
    </citation>
    <scope>NUCLEOTIDE SEQUENCE [LARGE SCALE GENOMIC DNA]</scope>
    <source>
        <strain evidence="1">DO16091913</strain>
        <tissue evidence="1">Muscle</tissue>
    </source>
</reference>